<name>A0A9D9NKC1_9BACT</name>
<dbReference type="GO" id="GO:0016787">
    <property type="term" value="F:hydrolase activity"/>
    <property type="evidence" value="ECO:0007669"/>
    <property type="project" value="UniProtKB-KW"/>
</dbReference>
<evidence type="ECO:0000256" key="10">
    <source>
        <dbReference type="RuleBase" id="RU366055"/>
    </source>
</evidence>
<protein>
    <recommendedName>
        <fullName evidence="10">Endonuclease</fullName>
        <ecNumber evidence="10">3.1.30.-</ecNumber>
    </recommendedName>
</protein>
<organism evidence="15 16">
    <name type="scientific">Candidatus Limisoma faecipullorum</name>
    <dbReference type="NCBI Taxonomy" id="2840854"/>
    <lineage>
        <taxon>Bacteria</taxon>
        <taxon>Pseudomonadati</taxon>
        <taxon>Bacteroidota</taxon>
        <taxon>Bacteroidia</taxon>
        <taxon>Bacteroidales</taxon>
        <taxon>Candidatus Limisoma</taxon>
    </lineage>
</organism>
<dbReference type="SMART" id="SM00892">
    <property type="entry name" value="Endonuclease_NS"/>
    <property type="match status" value="1"/>
</dbReference>
<keyword evidence="4 9" id="KW-0479">Metal-binding</keyword>
<dbReference type="EC" id="3.1.30.-" evidence="10"/>
<reference evidence="15" key="1">
    <citation type="submission" date="2020-10" db="EMBL/GenBank/DDBJ databases">
        <authorList>
            <person name="Gilroy R."/>
        </authorList>
    </citation>
    <scope>NUCLEOTIDE SEQUENCE</scope>
    <source>
        <strain evidence="15">6919</strain>
    </source>
</reference>
<evidence type="ECO:0000313" key="15">
    <source>
        <dbReference type="EMBL" id="MBO8476298.1"/>
    </source>
</evidence>
<feature type="active site" description="Proton acceptor" evidence="8">
    <location>
        <position position="141"/>
    </location>
</feature>
<keyword evidence="3 10" id="KW-0540">Nuclease</keyword>
<proteinExistence type="inferred from homology"/>
<accession>A0A9D9NKC1</accession>
<comment type="similarity">
    <text evidence="2 10">Belongs to the DNA/RNA non-specific endonuclease family.</text>
</comment>
<evidence type="ECO:0000259" key="13">
    <source>
        <dbReference type="SMART" id="SM00477"/>
    </source>
</evidence>
<keyword evidence="12" id="KW-0812">Transmembrane</keyword>
<feature type="transmembrane region" description="Helical" evidence="12">
    <location>
        <begin position="21"/>
        <end position="38"/>
    </location>
</feature>
<evidence type="ECO:0000256" key="7">
    <source>
        <dbReference type="ARBA" id="ARBA00022842"/>
    </source>
</evidence>
<dbReference type="GO" id="GO:0003676">
    <property type="term" value="F:nucleic acid binding"/>
    <property type="evidence" value="ECO:0007669"/>
    <property type="project" value="InterPro"/>
</dbReference>
<dbReference type="InterPro" id="IPR020821">
    <property type="entry name" value="ENPP1-3/EXOG-like_nuc-like"/>
</dbReference>
<evidence type="ECO:0000256" key="11">
    <source>
        <dbReference type="SAM" id="MobiDB-lite"/>
    </source>
</evidence>
<comment type="caution">
    <text evidence="15">The sequence shown here is derived from an EMBL/GenBank/DDBJ whole genome shotgun (WGS) entry which is preliminary data.</text>
</comment>
<keyword evidence="7" id="KW-0460">Magnesium</keyword>
<dbReference type="InterPro" id="IPR040255">
    <property type="entry name" value="Non-specific_endonuclease"/>
</dbReference>
<dbReference type="SUPFAM" id="SSF54060">
    <property type="entry name" value="His-Me finger endonucleases"/>
    <property type="match status" value="1"/>
</dbReference>
<feature type="binding site" evidence="9">
    <location>
        <position position="172"/>
    </location>
    <ligand>
        <name>Mg(2+)</name>
        <dbReference type="ChEBI" id="CHEBI:18420"/>
        <note>catalytic</note>
    </ligand>
</feature>
<keyword evidence="6 10" id="KW-0378">Hydrolase</keyword>
<dbReference type="PANTHER" id="PTHR13966:SF5">
    <property type="entry name" value="ENDONUCLEASE G, MITOCHONDRIAL"/>
    <property type="match status" value="1"/>
</dbReference>
<evidence type="ECO:0000256" key="6">
    <source>
        <dbReference type="ARBA" id="ARBA00022801"/>
    </source>
</evidence>
<evidence type="ECO:0000256" key="3">
    <source>
        <dbReference type="ARBA" id="ARBA00022722"/>
    </source>
</evidence>
<dbReference type="GO" id="GO:0046872">
    <property type="term" value="F:metal ion binding"/>
    <property type="evidence" value="ECO:0007669"/>
    <property type="project" value="UniProtKB-KW"/>
</dbReference>
<dbReference type="Proteomes" id="UP000823598">
    <property type="component" value="Unassembled WGS sequence"/>
</dbReference>
<evidence type="ECO:0000256" key="9">
    <source>
        <dbReference type="PIRSR" id="PIRSR640255-2"/>
    </source>
</evidence>
<feature type="region of interest" description="Disordered" evidence="11">
    <location>
        <begin position="111"/>
        <end position="138"/>
    </location>
</feature>
<dbReference type="PROSITE" id="PS01070">
    <property type="entry name" value="NUCLEASE_NON_SPEC"/>
    <property type="match status" value="1"/>
</dbReference>
<dbReference type="Pfam" id="PF01223">
    <property type="entry name" value="Endonuclease_NS"/>
    <property type="match status" value="1"/>
</dbReference>
<evidence type="ECO:0000256" key="2">
    <source>
        <dbReference type="ARBA" id="ARBA00010052"/>
    </source>
</evidence>
<dbReference type="AlphaFoldDB" id="A0A9D9NKC1"/>
<evidence type="ECO:0000259" key="14">
    <source>
        <dbReference type="SMART" id="SM00892"/>
    </source>
</evidence>
<dbReference type="SMART" id="SM00477">
    <property type="entry name" value="NUC"/>
    <property type="match status" value="1"/>
</dbReference>
<keyword evidence="12" id="KW-0472">Membrane</keyword>
<evidence type="ECO:0000313" key="16">
    <source>
        <dbReference type="Proteomes" id="UP000823598"/>
    </source>
</evidence>
<feature type="domain" description="DNA/RNA non-specific endonuclease/pyrophosphatase/phosphodiesterase" evidence="14">
    <location>
        <begin position="80"/>
        <end position="271"/>
    </location>
</feature>
<gene>
    <name evidence="15" type="ORF">IAB88_04830</name>
</gene>
<feature type="compositionally biased region" description="Basic and acidic residues" evidence="11">
    <location>
        <begin position="111"/>
        <end position="122"/>
    </location>
</feature>
<dbReference type="EMBL" id="JADIMC010000057">
    <property type="protein sequence ID" value="MBO8476298.1"/>
    <property type="molecule type" value="Genomic_DNA"/>
</dbReference>
<dbReference type="PANTHER" id="PTHR13966">
    <property type="entry name" value="ENDONUCLEASE RELATED"/>
    <property type="match status" value="1"/>
</dbReference>
<evidence type="ECO:0000256" key="5">
    <source>
        <dbReference type="ARBA" id="ARBA00022759"/>
    </source>
</evidence>
<keyword evidence="12" id="KW-1133">Transmembrane helix</keyword>
<sequence length="287" mass="32339">MAQARRKKSRGRNKRKNGWKTPVIIMIAAIAALFAYAICSGKIDCKPLLDNIESVETIHNGSEKLMRISSPATMEEQIVEYSGFTVSFNPGLRIPNYVVYELTRNETEGDVARASSFDRDTEVEGCPEPSDYTRSGYDRGHMAPAADMKWDYDAMHESFYMTNICPQNHSLNGGGWKRLEEKIRDWAERDSALIVVTGPITEPGHKTLKSGVAVPQKFFKAILAPYAKPVRGIAFIYRNEGGQKVIERQIVSIDSVESATGLDLFYELPDDIENRIEKSSDYNEWNN</sequence>
<dbReference type="InterPro" id="IPR018524">
    <property type="entry name" value="DNA/RNA_endonuclease_AS"/>
</dbReference>
<reference evidence="15" key="2">
    <citation type="journal article" date="2021" name="PeerJ">
        <title>Extensive microbial diversity within the chicken gut microbiome revealed by metagenomics and culture.</title>
        <authorList>
            <person name="Gilroy R."/>
            <person name="Ravi A."/>
            <person name="Getino M."/>
            <person name="Pursley I."/>
            <person name="Horton D.L."/>
            <person name="Alikhan N.F."/>
            <person name="Baker D."/>
            <person name="Gharbi K."/>
            <person name="Hall N."/>
            <person name="Watson M."/>
            <person name="Adriaenssens E.M."/>
            <person name="Foster-Nyarko E."/>
            <person name="Jarju S."/>
            <person name="Secka A."/>
            <person name="Antonio M."/>
            <person name="Oren A."/>
            <person name="Chaudhuri R.R."/>
            <person name="La Ragione R."/>
            <person name="Hildebrand F."/>
            <person name="Pallen M.J."/>
        </authorList>
    </citation>
    <scope>NUCLEOTIDE SEQUENCE</scope>
    <source>
        <strain evidence="15">6919</strain>
    </source>
</reference>
<keyword evidence="5 10" id="KW-0255">Endonuclease</keyword>
<feature type="domain" description="ENPP1-3/EXOG-like endonuclease/phosphodiesterase" evidence="13">
    <location>
        <begin position="81"/>
        <end position="271"/>
    </location>
</feature>
<comment type="cofactor">
    <cofactor evidence="1 10">
        <name>Mg(2+)</name>
        <dbReference type="ChEBI" id="CHEBI:18420"/>
    </cofactor>
</comment>
<dbReference type="InterPro" id="IPR044929">
    <property type="entry name" value="DNA/RNA_non-sp_Endonuclease_sf"/>
</dbReference>
<evidence type="ECO:0000256" key="12">
    <source>
        <dbReference type="SAM" id="Phobius"/>
    </source>
</evidence>
<dbReference type="GO" id="GO:0004519">
    <property type="term" value="F:endonuclease activity"/>
    <property type="evidence" value="ECO:0007669"/>
    <property type="project" value="UniProtKB-UniRule"/>
</dbReference>
<dbReference type="InterPro" id="IPR001604">
    <property type="entry name" value="Endo_G_ENPP1-like_dom"/>
</dbReference>
<evidence type="ECO:0000256" key="8">
    <source>
        <dbReference type="PIRSR" id="PIRSR640255-1"/>
    </source>
</evidence>
<dbReference type="Gene3D" id="3.40.570.10">
    <property type="entry name" value="Extracellular Endonuclease, subunit A"/>
    <property type="match status" value="1"/>
</dbReference>
<dbReference type="InterPro" id="IPR044925">
    <property type="entry name" value="His-Me_finger_sf"/>
</dbReference>
<evidence type="ECO:0000256" key="1">
    <source>
        <dbReference type="ARBA" id="ARBA00001946"/>
    </source>
</evidence>
<evidence type="ECO:0000256" key="4">
    <source>
        <dbReference type="ARBA" id="ARBA00022723"/>
    </source>
</evidence>